<accession>A0A223MFB3</accession>
<dbReference type="PANTHER" id="PTHR30069">
    <property type="entry name" value="TONB-DEPENDENT OUTER MEMBRANE RECEPTOR"/>
    <property type="match status" value="1"/>
</dbReference>
<evidence type="ECO:0000256" key="9">
    <source>
        <dbReference type="PROSITE-ProRule" id="PRU01360"/>
    </source>
</evidence>
<evidence type="ECO:0000256" key="6">
    <source>
        <dbReference type="ARBA" id="ARBA00023077"/>
    </source>
</evidence>
<keyword evidence="4 9" id="KW-1134">Transmembrane beta strand</keyword>
<dbReference type="InterPro" id="IPR037066">
    <property type="entry name" value="Plug_dom_sf"/>
</dbReference>
<evidence type="ECO:0000313" key="16">
    <source>
        <dbReference type="Proteomes" id="UP000275510"/>
    </source>
</evidence>
<evidence type="ECO:0000256" key="2">
    <source>
        <dbReference type="ARBA" id="ARBA00009810"/>
    </source>
</evidence>
<dbReference type="GO" id="GO:0009279">
    <property type="term" value="C:cell outer membrane"/>
    <property type="evidence" value="ECO:0007669"/>
    <property type="project" value="UniProtKB-SubCell"/>
</dbReference>
<evidence type="ECO:0000256" key="5">
    <source>
        <dbReference type="ARBA" id="ARBA00022692"/>
    </source>
</evidence>
<keyword evidence="6 10" id="KW-0798">TonB box</keyword>
<evidence type="ECO:0000256" key="1">
    <source>
        <dbReference type="ARBA" id="ARBA00004571"/>
    </source>
</evidence>
<organism evidence="15 16">
    <name type="scientific">Actinobacillus pleuropneumoniae</name>
    <name type="common">Haemophilus pleuropneumoniae</name>
    <dbReference type="NCBI Taxonomy" id="715"/>
    <lineage>
        <taxon>Bacteria</taxon>
        <taxon>Pseudomonadati</taxon>
        <taxon>Pseudomonadota</taxon>
        <taxon>Gammaproteobacteria</taxon>
        <taxon>Pasteurellales</taxon>
        <taxon>Pasteurellaceae</taxon>
        <taxon>Actinobacillus</taxon>
    </lineage>
</organism>
<reference evidence="14" key="2">
    <citation type="journal article" date="2021" name="Vet Sci">
        <title>O-Serogroups and Pathovirotypes of Escherichia coli Isolated from Post-Weaning Piglets Showing Diarrhoea and/or Oedema in South Korea.</title>
        <authorList>
            <person name="Byun J.W."/>
            <person name="Moon B.Y."/>
            <person name="Do K.H."/>
            <person name="Lee K."/>
            <person name="Lee H.Y."/>
            <person name="Kim W.I."/>
            <person name="So B."/>
            <person name="Lee W.K."/>
        </authorList>
    </citation>
    <scope>NUCLEOTIDE SEQUENCE</scope>
    <source>
        <strain evidence="14">84/14</strain>
    </source>
</reference>
<evidence type="ECO:0000256" key="7">
    <source>
        <dbReference type="ARBA" id="ARBA00023136"/>
    </source>
</evidence>
<feature type="domain" description="TonB-dependent receptor-like beta-barrel" evidence="12">
    <location>
        <begin position="219"/>
        <end position="624"/>
    </location>
</feature>
<dbReference type="Proteomes" id="UP001077788">
    <property type="component" value="Unassembled WGS sequence"/>
</dbReference>
<dbReference type="Pfam" id="PF07715">
    <property type="entry name" value="Plug"/>
    <property type="match status" value="1"/>
</dbReference>
<dbReference type="Pfam" id="PF00593">
    <property type="entry name" value="TonB_dep_Rec_b-barrel"/>
    <property type="match status" value="1"/>
</dbReference>
<proteinExistence type="inferred from homology"/>
<feature type="chain" id="PRO_5044569428" evidence="11">
    <location>
        <begin position="23"/>
        <end position="656"/>
    </location>
</feature>
<keyword evidence="8 9" id="KW-0998">Cell outer membrane</keyword>
<name>A0A223MFB3_ACTPL</name>
<dbReference type="InterPro" id="IPR000531">
    <property type="entry name" value="Beta-barrel_TonB"/>
</dbReference>
<feature type="signal peptide" evidence="11">
    <location>
        <begin position="1"/>
        <end position="22"/>
    </location>
</feature>
<dbReference type="EMBL" id="LR134515">
    <property type="protein sequence ID" value="VEJ16208.1"/>
    <property type="molecule type" value="Genomic_DNA"/>
</dbReference>
<dbReference type="Proteomes" id="UP000275510">
    <property type="component" value="Chromosome"/>
</dbReference>
<dbReference type="PROSITE" id="PS52016">
    <property type="entry name" value="TONB_DEPENDENT_REC_3"/>
    <property type="match status" value="1"/>
</dbReference>
<evidence type="ECO:0000256" key="3">
    <source>
        <dbReference type="ARBA" id="ARBA00022448"/>
    </source>
</evidence>
<dbReference type="AlphaFoldDB" id="A0A223MFB3"/>
<dbReference type="OMA" id="VVWGTKV"/>
<evidence type="ECO:0000256" key="8">
    <source>
        <dbReference type="ARBA" id="ARBA00023237"/>
    </source>
</evidence>
<dbReference type="Gene3D" id="2.170.130.10">
    <property type="entry name" value="TonB-dependent receptor, plug domain"/>
    <property type="match status" value="1"/>
</dbReference>
<keyword evidence="3 9" id="KW-0813">Transport</keyword>
<dbReference type="SUPFAM" id="SSF56935">
    <property type="entry name" value="Porins"/>
    <property type="match status" value="1"/>
</dbReference>
<keyword evidence="11" id="KW-0732">Signal</keyword>
<reference evidence="14" key="3">
    <citation type="submission" date="2022-12" db="EMBL/GenBank/DDBJ databases">
        <authorList>
            <person name="Kardos G."/>
            <person name="Sarkozi R."/>
            <person name="Laczko L."/>
            <person name="Marton S."/>
            <person name="Makrai L."/>
            <person name="Banyai K."/>
            <person name="Fodor L."/>
        </authorList>
    </citation>
    <scope>NUCLEOTIDE SEQUENCE</scope>
    <source>
        <strain evidence="14">84/14</strain>
    </source>
</reference>
<dbReference type="Gene3D" id="2.40.170.20">
    <property type="entry name" value="TonB-dependent receptor, beta-barrel domain"/>
    <property type="match status" value="1"/>
</dbReference>
<dbReference type="InterPro" id="IPR036942">
    <property type="entry name" value="Beta-barrel_TonB_sf"/>
</dbReference>
<protein>
    <submittedName>
        <fullName evidence="15">Iron-regulated outer membrane protein</fullName>
    </submittedName>
    <submittedName>
        <fullName evidence="14">TonB-dependent receptor</fullName>
    </submittedName>
</protein>
<evidence type="ECO:0000256" key="4">
    <source>
        <dbReference type="ARBA" id="ARBA00022452"/>
    </source>
</evidence>
<dbReference type="GeneID" id="48598429"/>
<evidence type="ECO:0000256" key="10">
    <source>
        <dbReference type="RuleBase" id="RU003357"/>
    </source>
</evidence>
<sequence>MHKKTIFKLSLISLAVAGYAEANQATLDTVKVQAQPTVNHTRNISNLRELLANRTDINVGGGSVSAQYISIRGSGQDRIGMIVDNTSTNTQQWYHQGRFQLDPSMVKSIKIDKGAGSASAGIGITDGVIRAETVSAKDLLKDGRSFGARIGSEYNSNRGINDSLSLYGQANNLDVLLLGSWGDDKNYKAGKGYSDAVNKNSRVVNNTARRQGNYLAKFGYDITDKQRIGLSFRQESFYGAGQDRFEMIFNSRPVNANTTKRTYNLEYDAKDIGFARDVKANVFHILGTDKREDYQQNKLTGYQRSSKTKTTGANLGFTSEFGGEHLFKYGVNLRKEQTGSQNSFGNIKGEQKFEYGLYAEGIWSLGKVLTLTTGLRYDYYDLDTAGKVDKNGKPLAGNKSVSDKRLNPSFGLIWDITPNFALNAKLNYASRSPILASANTITDNRGSLDKARGLRFIDPKLKTEDVRLAEVGFEWKYADFNLKGSVFEQRVKNFYQTTNSIISNAGTLKTKGYEAELDYQWNALKLTAGVAYADPKADFALSNDPLNVIPQGRQWSTGVSYKFVEPNLEIGWLGRYAQSKEYKTGAAPKVETRRRIGYGVHDIFVNWQPLNQDNFNVNFTVKNIGNKFYRSHSQRNLEVTPPSPGREFKIGMNYSF</sequence>
<dbReference type="OrthoDB" id="9760494at2"/>
<evidence type="ECO:0000259" key="13">
    <source>
        <dbReference type="Pfam" id="PF07715"/>
    </source>
</evidence>
<dbReference type="GO" id="GO:0044718">
    <property type="term" value="P:siderophore transmembrane transport"/>
    <property type="evidence" value="ECO:0007669"/>
    <property type="project" value="TreeGrafter"/>
</dbReference>
<dbReference type="InterPro" id="IPR012910">
    <property type="entry name" value="Plug_dom"/>
</dbReference>
<dbReference type="InterPro" id="IPR039426">
    <property type="entry name" value="TonB-dep_rcpt-like"/>
</dbReference>
<reference evidence="15 16" key="1">
    <citation type="submission" date="2018-12" db="EMBL/GenBank/DDBJ databases">
        <authorList>
            <consortium name="Pathogen Informatics"/>
        </authorList>
    </citation>
    <scope>NUCLEOTIDE SEQUENCE [LARGE SCALE GENOMIC DNA]</scope>
    <source>
        <strain evidence="15 16">NCTC10976</strain>
    </source>
</reference>
<keyword evidence="7 9" id="KW-0472">Membrane</keyword>
<dbReference type="GO" id="GO:0015344">
    <property type="term" value="F:siderophore uptake transmembrane transporter activity"/>
    <property type="evidence" value="ECO:0007669"/>
    <property type="project" value="TreeGrafter"/>
</dbReference>
<comment type="subcellular location">
    <subcellularLocation>
        <location evidence="1 9">Cell outer membrane</location>
        <topology evidence="1 9">Multi-pass membrane protein</topology>
    </subcellularLocation>
</comment>
<dbReference type="EMBL" id="JAPQFC010000001">
    <property type="protein sequence ID" value="MCY6522921.1"/>
    <property type="molecule type" value="Genomic_DNA"/>
</dbReference>
<evidence type="ECO:0000256" key="11">
    <source>
        <dbReference type="SAM" id="SignalP"/>
    </source>
</evidence>
<keyword evidence="14" id="KW-0675">Receptor</keyword>
<dbReference type="SMR" id="A0A223MFB3"/>
<evidence type="ECO:0000313" key="15">
    <source>
        <dbReference type="EMBL" id="VEJ16208.1"/>
    </source>
</evidence>
<gene>
    <name evidence="15" type="primary">frpB</name>
    <name evidence="15" type="ORF">NCTC10976_00290</name>
    <name evidence="14" type="ORF">OYG11_01455</name>
</gene>
<keyword evidence="5 9" id="KW-0812">Transmembrane</keyword>
<evidence type="ECO:0000313" key="14">
    <source>
        <dbReference type="EMBL" id="MCY6522921.1"/>
    </source>
</evidence>
<evidence type="ECO:0000259" key="12">
    <source>
        <dbReference type="Pfam" id="PF00593"/>
    </source>
</evidence>
<comment type="similarity">
    <text evidence="2 9 10">Belongs to the TonB-dependent receptor family.</text>
</comment>
<dbReference type="PANTHER" id="PTHR30069:SF41">
    <property type="entry name" value="HEME_HEMOPEXIN UTILIZATION PROTEIN C"/>
    <property type="match status" value="1"/>
</dbReference>
<dbReference type="RefSeq" id="WP_005596175.1">
    <property type="nucleotide sequence ID" value="NZ_CBDBSU010000015.1"/>
</dbReference>
<feature type="domain" description="TonB-dependent receptor plug" evidence="13">
    <location>
        <begin position="42"/>
        <end position="128"/>
    </location>
</feature>